<evidence type="ECO:0000313" key="2">
    <source>
        <dbReference type="Proteomes" id="UP000679690"/>
    </source>
</evidence>
<sequence>MRSGNTSTAAGVPDPEDIHERVARGHGLFISLDDAMTMPIAAAAARDLQSAPGPDVVVFATPRGRGPVLTVLRLVSNDEAASVRPILENLVAGFRRTAEALVEQMRAGTSPEEYPESVQYGDATWYLHPHGEHCRFENVVSGELVEANIYAPETLDPYFLLEYAKSAGHYGAVVDACVEGFHDMCRLLDRAGIAYSDLFHPE</sequence>
<reference evidence="1 2" key="1">
    <citation type="submission" date="2021-03" db="EMBL/GenBank/DDBJ databases">
        <title>Actinoplanes flavus sp. nov., a novel actinomycete isolated from Coconut Palm rhizosphere soil.</title>
        <authorList>
            <person name="Luo X."/>
        </authorList>
    </citation>
    <scope>NUCLEOTIDE SEQUENCE [LARGE SCALE GENOMIC DNA]</scope>
    <source>
        <strain evidence="1 2">NEAU-H7</strain>
    </source>
</reference>
<organism evidence="1 2">
    <name type="scientific">Actinoplanes flavus</name>
    <dbReference type="NCBI Taxonomy" id="2820290"/>
    <lineage>
        <taxon>Bacteria</taxon>
        <taxon>Bacillati</taxon>
        <taxon>Actinomycetota</taxon>
        <taxon>Actinomycetes</taxon>
        <taxon>Micromonosporales</taxon>
        <taxon>Micromonosporaceae</taxon>
        <taxon>Actinoplanes</taxon>
    </lineage>
</organism>
<accession>A0ABS3USH4</accession>
<dbReference type="RefSeq" id="WP_208470666.1">
    <property type="nucleotide sequence ID" value="NZ_JAGFNS010000021.1"/>
</dbReference>
<proteinExistence type="predicted"/>
<dbReference type="EMBL" id="JAGFNS010000021">
    <property type="protein sequence ID" value="MBO3741521.1"/>
    <property type="molecule type" value="Genomic_DNA"/>
</dbReference>
<comment type="caution">
    <text evidence="1">The sequence shown here is derived from an EMBL/GenBank/DDBJ whole genome shotgun (WGS) entry which is preliminary data.</text>
</comment>
<name>A0ABS3USH4_9ACTN</name>
<gene>
    <name evidence="1" type="ORF">J5X75_28835</name>
</gene>
<evidence type="ECO:0000313" key="1">
    <source>
        <dbReference type="EMBL" id="MBO3741521.1"/>
    </source>
</evidence>
<dbReference type="Proteomes" id="UP000679690">
    <property type="component" value="Unassembled WGS sequence"/>
</dbReference>
<protein>
    <submittedName>
        <fullName evidence="1">Uncharacterized protein</fullName>
    </submittedName>
</protein>
<keyword evidence="2" id="KW-1185">Reference proteome</keyword>